<name>A0A0M4EJ53_DROBS</name>
<keyword evidence="3" id="KW-0722">Serine protease inhibitor</keyword>
<dbReference type="InterPro" id="IPR023796">
    <property type="entry name" value="Serpin_dom"/>
</dbReference>
<evidence type="ECO:0000256" key="2">
    <source>
        <dbReference type="ARBA" id="ARBA00022690"/>
    </source>
</evidence>
<feature type="non-terminal residue" evidence="6">
    <location>
        <position position="364"/>
    </location>
</feature>
<organism evidence="6 7">
    <name type="scientific">Drosophila busckii</name>
    <name type="common">Fruit fly</name>
    <dbReference type="NCBI Taxonomy" id="30019"/>
    <lineage>
        <taxon>Eukaryota</taxon>
        <taxon>Metazoa</taxon>
        <taxon>Ecdysozoa</taxon>
        <taxon>Arthropoda</taxon>
        <taxon>Hexapoda</taxon>
        <taxon>Insecta</taxon>
        <taxon>Pterygota</taxon>
        <taxon>Neoptera</taxon>
        <taxon>Endopterygota</taxon>
        <taxon>Diptera</taxon>
        <taxon>Brachycera</taxon>
        <taxon>Muscomorpha</taxon>
        <taxon>Ephydroidea</taxon>
        <taxon>Drosophilidae</taxon>
        <taxon>Drosophila</taxon>
    </lineage>
</organism>
<dbReference type="OMA" id="FSKNAMA"/>
<dbReference type="Pfam" id="PF00079">
    <property type="entry name" value="Serpin"/>
    <property type="match status" value="1"/>
</dbReference>
<dbReference type="STRING" id="30019.A0A0M4EJ53"/>
<keyword evidence="2" id="KW-0646">Protease inhibitor</keyword>
<dbReference type="PANTHER" id="PTHR11461">
    <property type="entry name" value="SERINE PROTEASE INHIBITOR, SERPIN"/>
    <property type="match status" value="1"/>
</dbReference>
<dbReference type="EMBL" id="CP012524">
    <property type="protein sequence ID" value="ALC41242.1"/>
    <property type="molecule type" value="Genomic_DNA"/>
</dbReference>
<protein>
    <submittedName>
        <fullName evidence="6">Spn31A</fullName>
    </submittedName>
</protein>
<keyword evidence="7" id="KW-1185">Reference proteome</keyword>
<dbReference type="SMR" id="A0A0M4EJ53"/>
<evidence type="ECO:0000313" key="6">
    <source>
        <dbReference type="EMBL" id="ALC41242.1"/>
    </source>
</evidence>
<dbReference type="AlphaFoldDB" id="A0A0M4EJ53"/>
<dbReference type="PANTHER" id="PTHR11461:SF211">
    <property type="entry name" value="GH10112P-RELATED"/>
    <property type="match status" value="1"/>
</dbReference>
<evidence type="ECO:0000313" key="7">
    <source>
        <dbReference type="Proteomes" id="UP000494163"/>
    </source>
</evidence>
<dbReference type="SMART" id="SM00093">
    <property type="entry name" value="SERPIN"/>
    <property type="match status" value="1"/>
</dbReference>
<gene>
    <name evidence="6" type="ORF">Dbus_chr2Rg821</name>
</gene>
<dbReference type="SUPFAM" id="SSF56574">
    <property type="entry name" value="Serpins"/>
    <property type="match status" value="1"/>
</dbReference>
<feature type="domain" description="Serpin" evidence="5">
    <location>
        <begin position="1"/>
        <end position="364"/>
    </location>
</feature>
<dbReference type="InterPro" id="IPR042178">
    <property type="entry name" value="Serpin_sf_1"/>
</dbReference>
<dbReference type="InterPro" id="IPR042185">
    <property type="entry name" value="Serpin_sf_2"/>
</dbReference>
<dbReference type="CDD" id="cd19954">
    <property type="entry name" value="serpin42Dd-like_insects"/>
    <property type="match status" value="1"/>
</dbReference>
<dbReference type="InterPro" id="IPR036186">
    <property type="entry name" value="Serpin_sf"/>
</dbReference>
<accession>A0A0M4EJ53</accession>
<dbReference type="Proteomes" id="UP000494163">
    <property type="component" value="Chromosome 2R"/>
</dbReference>
<dbReference type="PROSITE" id="PS00284">
    <property type="entry name" value="SERPIN"/>
    <property type="match status" value="1"/>
</dbReference>
<evidence type="ECO:0000256" key="3">
    <source>
        <dbReference type="ARBA" id="ARBA00022900"/>
    </source>
</evidence>
<proteinExistence type="inferred from homology"/>
<comment type="similarity">
    <text evidence="1 4">Belongs to the serpin family.</text>
</comment>
<dbReference type="InterPro" id="IPR000215">
    <property type="entry name" value="Serpin_fam"/>
</dbReference>
<dbReference type="GO" id="GO:0005615">
    <property type="term" value="C:extracellular space"/>
    <property type="evidence" value="ECO:0007669"/>
    <property type="project" value="InterPro"/>
</dbReference>
<feature type="non-terminal residue" evidence="6">
    <location>
        <position position="1"/>
    </location>
</feature>
<dbReference type="OrthoDB" id="671595at2759"/>
<dbReference type="InterPro" id="IPR023795">
    <property type="entry name" value="Serpin_CS"/>
</dbReference>
<evidence type="ECO:0000259" key="5">
    <source>
        <dbReference type="SMART" id="SM00093"/>
    </source>
</evidence>
<dbReference type="Gene3D" id="2.30.39.10">
    <property type="entry name" value="Alpha-1-antitrypsin, domain 1"/>
    <property type="match status" value="1"/>
</dbReference>
<evidence type="ECO:0000256" key="4">
    <source>
        <dbReference type="RuleBase" id="RU000411"/>
    </source>
</evidence>
<sequence>LYQPIAQQNANKNIIYSPASVHAMLGMLFGVSSGQTAAELQRAGQFSNDKLAVARDFARTLGKQQQQQDNVQFILANNLYFNQELSQPNPDYQRYAKEFYNTGIEPVNMKRSTQTSNRINNWVTEATRNIIRQLVTPNDIEEQDQALLVNAMYFKARWANEFSSMDTTAEKFWLNRGSQINVPMMYNDDVFAYAELPELDATAVELPYANTQTSMLLILPNQLDGLAQLERQLANVDLNALAARLRRELVTVRLPKFRIDFEQNMVGPLQRLGVQRIFTADSEVDAMLMDRVRMSKILQKAFIDVNEAGSEAAAASCKLSALVNAKFVPLSLPVKSRVFTANHPFFFAIRTPESVLFIGHVVEP</sequence>
<evidence type="ECO:0000256" key="1">
    <source>
        <dbReference type="ARBA" id="ARBA00009500"/>
    </source>
</evidence>
<dbReference type="Gene3D" id="3.30.497.10">
    <property type="entry name" value="Antithrombin, subunit I, domain 2"/>
    <property type="match status" value="1"/>
</dbReference>
<reference evidence="6 7" key="1">
    <citation type="submission" date="2015-08" db="EMBL/GenBank/DDBJ databases">
        <title>Ancestral chromatin configuration constrains chromatin evolution on differentiating sex chromosomes in Drosophila.</title>
        <authorList>
            <person name="Zhou Q."/>
            <person name="Bachtrog D."/>
        </authorList>
    </citation>
    <scope>NUCLEOTIDE SEQUENCE [LARGE SCALE GENOMIC DNA]</scope>
    <source>
        <tissue evidence="6">Whole larvae</tissue>
    </source>
</reference>
<dbReference type="GO" id="GO:0004867">
    <property type="term" value="F:serine-type endopeptidase inhibitor activity"/>
    <property type="evidence" value="ECO:0007669"/>
    <property type="project" value="UniProtKB-KW"/>
</dbReference>